<evidence type="ECO:0000313" key="1">
    <source>
        <dbReference type="EMBL" id="HEN17052.1"/>
    </source>
</evidence>
<dbReference type="Gene3D" id="1.10.510.10">
    <property type="entry name" value="Transferase(Phosphotransferase) domain 1"/>
    <property type="match status" value="1"/>
</dbReference>
<name>A0A7C2P336_9PLAN</name>
<dbReference type="InterPro" id="IPR011009">
    <property type="entry name" value="Kinase-like_dom_sf"/>
</dbReference>
<dbReference type="EMBL" id="DSOK01000452">
    <property type="protein sequence ID" value="HEN17052.1"/>
    <property type="molecule type" value="Genomic_DNA"/>
</dbReference>
<dbReference type="AlphaFoldDB" id="A0A7C2P336"/>
<protein>
    <recommendedName>
        <fullName evidence="2">DUF1570 domain-containing protein</fullName>
    </recommendedName>
</protein>
<proteinExistence type="predicted"/>
<dbReference type="Pfam" id="PF06293">
    <property type="entry name" value="Kdo"/>
    <property type="match status" value="1"/>
</dbReference>
<accession>A0A7C2P336</accession>
<sequence length="840" mass="93896">MFAPASANPRAIALPSPLLPPVTRATRPVRSNREEVVMRRNSSGVVRVENSSCRPTRITGLARIDTFWEHSARPAPSVRPEIVCDLRCGMLLMSVAWNHQLSDSTPTSAEATSGWMTLRRRGWTWQIADELQDGIWNSDREPPVVWRGESGGEVVKHNRLRTVERWTIHGQEYFAKTYRGSGLAPRLREWLRGPHACWEAGRIALAMSHGIPTTEVVAVGWSDDRRHRPASVLVTRGLRAVSPLNQMRSPYAAPGDAIAVTDREGLIDAVADLLARLHECGLTHGDLHAGNVVVRRDVDGWRAWLIDLCSLRGGLLGGWTADPLDNLVRLNDSMRWTVSDSERRRFWRRYWRSRFPGGGDPKRRLERFVAAARRYRREVIPLVDAKWQRGNRKVHAFAGGLGLACLGEDWLQGFAAQLPIVWSQAAGAPGVSEHRLCSCETPLGPRTLRIIRIPATAETSVRDVWEQTHAALRRGIPTVVPWLIAEAGDASFLVACQPADAVPCSADELSARRWQQPLMQADFQVARCVEGDLLATPDRRWTGLAAIEQLRRGGKRTSWGFRPRAALLAMAVGLSALSGCWGLQRSPATGLPARHTVKAEQLVVQSDVRLPKNHPLIRDLAELRQNIAQTLKLPLQDQPVTVYLFADEVRYAQYLQTAFPSLPPRRAYFVGTPDELAVYTYWGEKIQEDLRHEYTHGVLHASLKDVPLWLDEGLAEYFEVTSQPSGLNGEYATKLAESLSAGWQPDLRRLEQLHTVGDMQKGDYLESWAWVHFLLHDGDASRDVLLGYIAELRDHAKPGPLSDRLTAAIPAAEERFRAYAATIKPEVQSVNHTARSQSPE</sequence>
<comment type="caution">
    <text evidence="1">The sequence shown here is derived from an EMBL/GenBank/DDBJ whole genome shotgun (WGS) entry which is preliminary data.</text>
</comment>
<gene>
    <name evidence="1" type="ORF">ENQ76_16460</name>
</gene>
<reference evidence="1" key="1">
    <citation type="journal article" date="2020" name="mSystems">
        <title>Genome- and Community-Level Interaction Insights into Carbon Utilization and Element Cycling Functions of Hydrothermarchaeota in Hydrothermal Sediment.</title>
        <authorList>
            <person name="Zhou Z."/>
            <person name="Liu Y."/>
            <person name="Xu W."/>
            <person name="Pan J."/>
            <person name="Luo Z.H."/>
            <person name="Li M."/>
        </authorList>
    </citation>
    <scope>NUCLEOTIDE SEQUENCE [LARGE SCALE GENOMIC DNA]</scope>
    <source>
        <strain evidence="1">SpSt-339</strain>
    </source>
</reference>
<organism evidence="1">
    <name type="scientific">Schlesneria paludicola</name>
    <dbReference type="NCBI Taxonomy" id="360056"/>
    <lineage>
        <taxon>Bacteria</taxon>
        <taxon>Pseudomonadati</taxon>
        <taxon>Planctomycetota</taxon>
        <taxon>Planctomycetia</taxon>
        <taxon>Planctomycetales</taxon>
        <taxon>Planctomycetaceae</taxon>
        <taxon>Schlesneria</taxon>
    </lineage>
</organism>
<evidence type="ECO:0008006" key="2">
    <source>
        <dbReference type="Google" id="ProtNLM"/>
    </source>
</evidence>
<dbReference type="SUPFAM" id="SSF56112">
    <property type="entry name" value="Protein kinase-like (PK-like)"/>
    <property type="match status" value="1"/>
</dbReference>